<protein>
    <submittedName>
        <fullName evidence="2">Uncharacterized protein</fullName>
    </submittedName>
</protein>
<evidence type="ECO:0000313" key="2">
    <source>
        <dbReference type="EMBL" id="MBX41562.1"/>
    </source>
</evidence>
<evidence type="ECO:0000256" key="1">
    <source>
        <dbReference type="SAM" id="MobiDB-lite"/>
    </source>
</evidence>
<dbReference type="AlphaFoldDB" id="A0A2P2NGE5"/>
<organism evidence="2">
    <name type="scientific">Rhizophora mucronata</name>
    <name type="common">Asiatic mangrove</name>
    <dbReference type="NCBI Taxonomy" id="61149"/>
    <lineage>
        <taxon>Eukaryota</taxon>
        <taxon>Viridiplantae</taxon>
        <taxon>Streptophyta</taxon>
        <taxon>Embryophyta</taxon>
        <taxon>Tracheophyta</taxon>
        <taxon>Spermatophyta</taxon>
        <taxon>Magnoliopsida</taxon>
        <taxon>eudicotyledons</taxon>
        <taxon>Gunneridae</taxon>
        <taxon>Pentapetalae</taxon>
        <taxon>rosids</taxon>
        <taxon>fabids</taxon>
        <taxon>Malpighiales</taxon>
        <taxon>Rhizophoraceae</taxon>
        <taxon>Rhizophora</taxon>
    </lineage>
</organism>
<proteinExistence type="predicted"/>
<dbReference type="EMBL" id="GGEC01061078">
    <property type="protein sequence ID" value="MBX41562.1"/>
    <property type="molecule type" value="Transcribed_RNA"/>
</dbReference>
<sequence>MNHWLTHVKNTRDHQSMHKH</sequence>
<accession>A0A2P2NGE5</accession>
<feature type="compositionally biased region" description="Basic and acidic residues" evidence="1">
    <location>
        <begin position="10"/>
        <end position="20"/>
    </location>
</feature>
<feature type="region of interest" description="Disordered" evidence="1">
    <location>
        <begin position="1"/>
        <end position="20"/>
    </location>
</feature>
<name>A0A2P2NGE5_RHIMU</name>
<reference evidence="2" key="1">
    <citation type="submission" date="2018-02" db="EMBL/GenBank/DDBJ databases">
        <title>Rhizophora mucronata_Transcriptome.</title>
        <authorList>
            <person name="Meera S.P."/>
            <person name="Sreeshan A."/>
            <person name="Augustine A."/>
        </authorList>
    </citation>
    <scope>NUCLEOTIDE SEQUENCE</scope>
    <source>
        <tissue evidence="2">Leaf</tissue>
    </source>
</reference>